<keyword evidence="2" id="KW-1185">Reference proteome</keyword>
<dbReference type="AlphaFoldDB" id="A0AAV0SY56"/>
<dbReference type="EMBL" id="CANTFM010000026">
    <property type="protein sequence ID" value="CAI5708745.1"/>
    <property type="molecule type" value="Genomic_DNA"/>
</dbReference>
<dbReference type="GO" id="GO:0005634">
    <property type="term" value="C:nucleus"/>
    <property type="evidence" value="ECO:0007669"/>
    <property type="project" value="TreeGrafter"/>
</dbReference>
<comment type="caution">
    <text evidence="1">The sequence shown here is derived from an EMBL/GenBank/DDBJ whole genome shotgun (WGS) entry which is preliminary data.</text>
</comment>
<evidence type="ECO:0000313" key="2">
    <source>
        <dbReference type="Proteomes" id="UP001162029"/>
    </source>
</evidence>
<dbReference type="Pfam" id="PF14617">
    <property type="entry name" value="CMS1"/>
    <property type="match status" value="1"/>
</dbReference>
<dbReference type="PANTHER" id="PTHR24030">
    <property type="entry name" value="PROTEIN CMSS1"/>
    <property type="match status" value="1"/>
</dbReference>
<sequence>MMTMNRNDDELEMNWTATAVDVSDDESVVAIDSEDDFEEEMELELASGVKRSREKESADVKMDNVDENFVKKQKTVKGPAYNGKGLHKMKESEHCKIVNDMYIKHRGGKMTSLELADGLNESHFLAPVSLGKHRLELLPSYIHRLLPTYKKEFLGKGKRRDKSPVLLILCSSALRCVELIKHLTSFKCRVAKLFGKHLKEDKQAKKLADNYFPIAVGTPARVKKLLEMRALSMNFTKRVIFDMEKDKKQFTVLDLKDAATEMMDLLQFHFLPQLNKEDSNMKIVLF</sequence>
<dbReference type="Proteomes" id="UP001162029">
    <property type="component" value="Unassembled WGS sequence"/>
</dbReference>
<dbReference type="SUPFAM" id="SSF52540">
    <property type="entry name" value="P-loop containing nucleoside triphosphate hydrolases"/>
    <property type="match status" value="1"/>
</dbReference>
<reference evidence="1" key="1">
    <citation type="submission" date="2022-12" db="EMBL/GenBank/DDBJ databases">
        <authorList>
            <person name="Webb A."/>
        </authorList>
    </citation>
    <scope>NUCLEOTIDE SEQUENCE</scope>
    <source>
        <strain evidence="1">Pd1</strain>
    </source>
</reference>
<evidence type="ECO:0000313" key="1">
    <source>
        <dbReference type="EMBL" id="CAI5708745.1"/>
    </source>
</evidence>
<gene>
    <name evidence="1" type="ORF">PDE001_LOCUS135</name>
</gene>
<dbReference type="InterPro" id="IPR027417">
    <property type="entry name" value="P-loop_NTPase"/>
</dbReference>
<dbReference type="InterPro" id="IPR032704">
    <property type="entry name" value="Cms1"/>
</dbReference>
<organism evidence="1 2">
    <name type="scientific">Peronospora destructor</name>
    <dbReference type="NCBI Taxonomy" id="86335"/>
    <lineage>
        <taxon>Eukaryota</taxon>
        <taxon>Sar</taxon>
        <taxon>Stramenopiles</taxon>
        <taxon>Oomycota</taxon>
        <taxon>Peronosporomycetes</taxon>
        <taxon>Peronosporales</taxon>
        <taxon>Peronosporaceae</taxon>
        <taxon>Peronospora</taxon>
    </lineage>
</organism>
<proteinExistence type="predicted"/>
<protein>
    <submittedName>
        <fullName evidence="1">Uncharacterized protein</fullName>
    </submittedName>
</protein>
<name>A0AAV0SY56_9STRA</name>
<dbReference type="GO" id="GO:0030686">
    <property type="term" value="C:90S preribosome"/>
    <property type="evidence" value="ECO:0007669"/>
    <property type="project" value="TreeGrafter"/>
</dbReference>
<dbReference type="PANTHER" id="PTHR24030:SF0">
    <property type="entry name" value="PROTEIN CMSS1"/>
    <property type="match status" value="1"/>
</dbReference>
<accession>A0AAV0SY56</accession>